<evidence type="ECO:0000313" key="2">
    <source>
        <dbReference type="EMBL" id="CAG9829711.1"/>
    </source>
</evidence>
<dbReference type="Proteomes" id="UP001153709">
    <property type="component" value="Chromosome 2"/>
</dbReference>
<evidence type="ECO:0008006" key="4">
    <source>
        <dbReference type="Google" id="ProtNLM"/>
    </source>
</evidence>
<accession>A0A9N9SQ81</accession>
<feature type="chain" id="PRO_5040421759" description="IGFBP N-terminal domain-containing protein" evidence="1">
    <location>
        <begin position="20"/>
        <end position="106"/>
    </location>
</feature>
<proteinExistence type="predicted"/>
<organism evidence="2 3">
    <name type="scientific">Diabrotica balteata</name>
    <name type="common">Banded cucumber beetle</name>
    <dbReference type="NCBI Taxonomy" id="107213"/>
    <lineage>
        <taxon>Eukaryota</taxon>
        <taxon>Metazoa</taxon>
        <taxon>Ecdysozoa</taxon>
        <taxon>Arthropoda</taxon>
        <taxon>Hexapoda</taxon>
        <taxon>Insecta</taxon>
        <taxon>Pterygota</taxon>
        <taxon>Neoptera</taxon>
        <taxon>Endopterygota</taxon>
        <taxon>Coleoptera</taxon>
        <taxon>Polyphaga</taxon>
        <taxon>Cucujiformia</taxon>
        <taxon>Chrysomeloidea</taxon>
        <taxon>Chrysomelidae</taxon>
        <taxon>Galerucinae</taxon>
        <taxon>Diabroticina</taxon>
        <taxon>Diabroticites</taxon>
        <taxon>Diabrotica</taxon>
    </lineage>
</organism>
<feature type="signal peptide" evidence="1">
    <location>
        <begin position="1"/>
        <end position="19"/>
    </location>
</feature>
<dbReference type="OrthoDB" id="6728452at2759"/>
<protein>
    <recommendedName>
        <fullName evidence="4">IGFBP N-terminal domain-containing protein</fullName>
    </recommendedName>
</protein>
<dbReference type="EMBL" id="OU898277">
    <property type="protein sequence ID" value="CAG9829711.1"/>
    <property type="molecule type" value="Genomic_DNA"/>
</dbReference>
<sequence>MIAASIFLILLSTIHFGNSIVCPPCDEKIVCEKVSCPDGQKPVSHWSCNCCDTCLTVLKEGDKCSYDHLLGVPSKVICDTGSICYKSKCTNEKEVAKILSQQNIQD</sequence>
<name>A0A9N9SQ81_DIABA</name>
<dbReference type="AlphaFoldDB" id="A0A9N9SQ81"/>
<evidence type="ECO:0000256" key="1">
    <source>
        <dbReference type="SAM" id="SignalP"/>
    </source>
</evidence>
<keyword evidence="3" id="KW-1185">Reference proteome</keyword>
<reference evidence="2" key="1">
    <citation type="submission" date="2022-01" db="EMBL/GenBank/DDBJ databases">
        <authorList>
            <person name="King R."/>
        </authorList>
    </citation>
    <scope>NUCLEOTIDE SEQUENCE</scope>
</reference>
<evidence type="ECO:0000313" key="3">
    <source>
        <dbReference type="Proteomes" id="UP001153709"/>
    </source>
</evidence>
<gene>
    <name evidence="2" type="ORF">DIABBA_LOCUS3480</name>
</gene>
<keyword evidence="1" id="KW-0732">Signal</keyword>